<dbReference type="InterPro" id="IPR050598">
    <property type="entry name" value="AminoAcid_Transporter"/>
</dbReference>
<dbReference type="Pfam" id="PF13520">
    <property type="entry name" value="AA_permease_2"/>
    <property type="match status" value="2"/>
</dbReference>
<evidence type="ECO:0000256" key="4">
    <source>
        <dbReference type="ARBA" id="ARBA00023136"/>
    </source>
</evidence>
<gene>
    <name evidence="6" type="ORF">MGU_00684</name>
</gene>
<dbReference type="OrthoDB" id="5982228at2759"/>
<dbReference type="InterPro" id="IPR002293">
    <property type="entry name" value="AA/rel_permease1"/>
</dbReference>
<sequence length="271" mass="29379">MDTNQCGINLFTILRVVLMLLVVVTGWVVLGGGVSTVGDPRASFRNAFATSATSGNPYATALFKVLVSYSGWANSMYVLSEVKNPVGTIKIAGPLGLATCGVLYILANVAYFAAATPQEIVQSGTTVAIPLGNAYNFIVDLEGYPTAVVNFLVVTGLFCLRYSNPRASRPFKVWWPVAALFMVGQAFQLVVPFLRPPRGQGDTPPLPYWLYCVVGIGILVASVVYWFIRWVAAPKLGGYTLEPHNEPLQDGTNVVVYRRVPRKTLGRNNLS</sequence>
<dbReference type="GO" id="GO:0016020">
    <property type="term" value="C:membrane"/>
    <property type="evidence" value="ECO:0007669"/>
    <property type="project" value="UniProtKB-SubCell"/>
</dbReference>
<feature type="transmembrane region" description="Helical" evidence="5">
    <location>
        <begin position="58"/>
        <end position="79"/>
    </location>
</feature>
<feature type="transmembrane region" description="Helical" evidence="5">
    <location>
        <begin position="91"/>
        <end position="114"/>
    </location>
</feature>
<feature type="transmembrane region" description="Helical" evidence="5">
    <location>
        <begin position="12"/>
        <end position="38"/>
    </location>
</feature>
<keyword evidence="4 5" id="KW-0472">Membrane</keyword>
<evidence type="ECO:0000313" key="7">
    <source>
        <dbReference type="Proteomes" id="UP000031192"/>
    </source>
</evidence>
<evidence type="ECO:0000313" key="6">
    <source>
        <dbReference type="EMBL" id="KID93095.1"/>
    </source>
</evidence>
<dbReference type="AlphaFoldDB" id="A0A0B4GZW2"/>
<comment type="subcellular location">
    <subcellularLocation>
        <location evidence="1">Membrane</location>
        <topology evidence="1">Multi-pass membrane protein</topology>
    </subcellularLocation>
</comment>
<evidence type="ECO:0000256" key="5">
    <source>
        <dbReference type="SAM" id="Phobius"/>
    </source>
</evidence>
<keyword evidence="3 5" id="KW-1133">Transmembrane helix</keyword>
<evidence type="ECO:0000256" key="1">
    <source>
        <dbReference type="ARBA" id="ARBA00004141"/>
    </source>
</evidence>
<dbReference type="Proteomes" id="UP000031192">
    <property type="component" value="Unassembled WGS sequence"/>
</dbReference>
<feature type="transmembrane region" description="Helical" evidence="5">
    <location>
        <begin position="206"/>
        <end position="228"/>
    </location>
</feature>
<evidence type="ECO:0000256" key="2">
    <source>
        <dbReference type="ARBA" id="ARBA00022692"/>
    </source>
</evidence>
<keyword evidence="7" id="KW-1185">Reference proteome</keyword>
<protein>
    <submittedName>
        <fullName evidence="6">High affinity methionine permease</fullName>
    </submittedName>
</protein>
<comment type="caution">
    <text evidence="6">The sequence shown here is derived from an EMBL/GenBank/DDBJ whole genome shotgun (WGS) entry which is preliminary data.</text>
</comment>
<keyword evidence="2 5" id="KW-0812">Transmembrane</keyword>
<accession>A0A0B4GZW2</accession>
<dbReference type="PANTHER" id="PTHR11785:SF382">
    <property type="entry name" value="LOW-AFFINITY METHIONINE PERMEASE"/>
    <property type="match status" value="1"/>
</dbReference>
<dbReference type="Gene3D" id="1.20.1740.10">
    <property type="entry name" value="Amino acid/polyamine transporter I"/>
    <property type="match status" value="1"/>
</dbReference>
<dbReference type="EMBL" id="AZNH01000001">
    <property type="protein sequence ID" value="KID93095.1"/>
    <property type="molecule type" value="Genomic_DNA"/>
</dbReference>
<proteinExistence type="predicted"/>
<organism evidence="6 7">
    <name type="scientific">Metarhizium guizhouense (strain ARSEF 977)</name>
    <dbReference type="NCBI Taxonomy" id="1276136"/>
    <lineage>
        <taxon>Eukaryota</taxon>
        <taxon>Fungi</taxon>
        <taxon>Dikarya</taxon>
        <taxon>Ascomycota</taxon>
        <taxon>Pezizomycotina</taxon>
        <taxon>Sordariomycetes</taxon>
        <taxon>Hypocreomycetidae</taxon>
        <taxon>Hypocreales</taxon>
        <taxon>Clavicipitaceae</taxon>
        <taxon>Metarhizium</taxon>
    </lineage>
</organism>
<reference evidence="6 7" key="1">
    <citation type="journal article" date="2014" name="Proc. Natl. Acad. Sci. U.S.A.">
        <title>Trajectory and genomic determinants of fungal-pathogen speciation and host adaptation.</title>
        <authorList>
            <person name="Hu X."/>
            <person name="Xiao G."/>
            <person name="Zheng P."/>
            <person name="Shang Y."/>
            <person name="Su Y."/>
            <person name="Zhang X."/>
            <person name="Liu X."/>
            <person name="Zhan S."/>
            <person name="St Leger R.J."/>
            <person name="Wang C."/>
        </authorList>
    </citation>
    <scope>NUCLEOTIDE SEQUENCE [LARGE SCALE GENOMIC DNA]</scope>
    <source>
        <strain evidence="6 7">ARSEF 977</strain>
    </source>
</reference>
<feature type="transmembrane region" description="Helical" evidence="5">
    <location>
        <begin position="173"/>
        <end position="194"/>
    </location>
</feature>
<dbReference type="GO" id="GO:0015179">
    <property type="term" value="F:L-amino acid transmembrane transporter activity"/>
    <property type="evidence" value="ECO:0007669"/>
    <property type="project" value="TreeGrafter"/>
</dbReference>
<feature type="transmembrane region" description="Helical" evidence="5">
    <location>
        <begin position="143"/>
        <end position="161"/>
    </location>
</feature>
<dbReference type="HOGENOM" id="CLU_013661_4_2_1"/>
<dbReference type="PANTHER" id="PTHR11785">
    <property type="entry name" value="AMINO ACID TRANSPORTER"/>
    <property type="match status" value="1"/>
</dbReference>
<evidence type="ECO:0000256" key="3">
    <source>
        <dbReference type="ARBA" id="ARBA00022989"/>
    </source>
</evidence>
<name>A0A0B4GZW2_METGA</name>